<keyword evidence="1" id="KW-0812">Transmembrane</keyword>
<gene>
    <name evidence="2" type="ORF">HGH91_03070</name>
</gene>
<organism evidence="2 3">
    <name type="scientific">Chitinophaga eiseniae</name>
    <dbReference type="NCBI Taxonomy" id="634771"/>
    <lineage>
        <taxon>Bacteria</taxon>
        <taxon>Pseudomonadati</taxon>
        <taxon>Bacteroidota</taxon>
        <taxon>Chitinophagia</taxon>
        <taxon>Chitinophagales</taxon>
        <taxon>Chitinophagaceae</taxon>
        <taxon>Chitinophaga</taxon>
    </lineage>
</organism>
<protein>
    <submittedName>
        <fullName evidence="2">Uncharacterized protein</fullName>
    </submittedName>
</protein>
<keyword evidence="3" id="KW-1185">Reference proteome</keyword>
<evidence type="ECO:0000313" key="2">
    <source>
        <dbReference type="EMBL" id="NLR77590.1"/>
    </source>
</evidence>
<accession>A0A847S2R8</accession>
<feature type="transmembrane region" description="Helical" evidence="1">
    <location>
        <begin position="117"/>
        <end position="139"/>
    </location>
</feature>
<sequence length="152" mass="17215">MFMIYMKAVDVYPSPFLYLAVSFRTAAIMQEDIVTTYFSERHKQLRVADLEQRLIAGGTEKADASRVAASGFDAYFKKQLRTKGIRAAIFFGIGLIFLIKIITLTNREEGSFMQVSLSLALVAFALVRGLIWGVQLFALKEEINTFKDMRNL</sequence>
<evidence type="ECO:0000256" key="1">
    <source>
        <dbReference type="SAM" id="Phobius"/>
    </source>
</evidence>
<proteinExistence type="predicted"/>
<dbReference type="RefSeq" id="WP_168736981.1">
    <property type="nucleotide sequence ID" value="NZ_JABAHZ010000001.1"/>
</dbReference>
<dbReference type="EMBL" id="JABAHZ010000001">
    <property type="protein sequence ID" value="NLR77590.1"/>
    <property type="molecule type" value="Genomic_DNA"/>
</dbReference>
<reference evidence="2 3" key="1">
    <citation type="submission" date="2020-04" db="EMBL/GenBank/DDBJ databases">
        <authorList>
            <person name="Yin C."/>
        </authorList>
    </citation>
    <scope>NUCLEOTIDE SEQUENCE [LARGE SCALE GENOMIC DNA]</scope>
    <source>
        <strain evidence="2 3">Ak56</strain>
    </source>
</reference>
<dbReference type="Proteomes" id="UP000552864">
    <property type="component" value="Unassembled WGS sequence"/>
</dbReference>
<name>A0A847S2R8_9BACT</name>
<evidence type="ECO:0000313" key="3">
    <source>
        <dbReference type="Proteomes" id="UP000552864"/>
    </source>
</evidence>
<keyword evidence="1" id="KW-1133">Transmembrane helix</keyword>
<feature type="transmembrane region" description="Helical" evidence="1">
    <location>
        <begin position="87"/>
        <end position="105"/>
    </location>
</feature>
<dbReference type="AlphaFoldDB" id="A0A847S2R8"/>
<keyword evidence="1" id="KW-0472">Membrane</keyword>
<comment type="caution">
    <text evidence="2">The sequence shown here is derived from an EMBL/GenBank/DDBJ whole genome shotgun (WGS) entry which is preliminary data.</text>
</comment>